<comment type="caution">
    <text evidence="14">The sequence shown here is derived from an EMBL/GenBank/DDBJ whole genome shotgun (WGS) entry which is preliminary data.</text>
</comment>
<feature type="domain" description="Protein kinase" evidence="13">
    <location>
        <begin position="1"/>
        <end position="99"/>
    </location>
</feature>
<reference evidence="14 15" key="1">
    <citation type="submission" date="2020-08" db="EMBL/GenBank/DDBJ databases">
        <title>Plant Genome Project.</title>
        <authorList>
            <person name="Zhang R.-G."/>
        </authorList>
    </citation>
    <scope>NUCLEOTIDE SEQUENCE [LARGE SCALE GENOMIC DNA]</scope>
    <source>
        <tissue evidence="14">Rhizome</tissue>
    </source>
</reference>
<keyword evidence="15" id="KW-1185">Reference proteome</keyword>
<evidence type="ECO:0000256" key="12">
    <source>
        <dbReference type="ARBA" id="ARBA00023180"/>
    </source>
</evidence>
<keyword evidence="5" id="KW-0812">Transmembrane</keyword>
<gene>
    <name evidence="14" type="ORF">ZIOFF_051591</name>
</gene>
<evidence type="ECO:0000256" key="3">
    <source>
        <dbReference type="ARBA" id="ARBA00010217"/>
    </source>
</evidence>
<comment type="subcellular location">
    <subcellularLocation>
        <location evidence="1">Cell membrane</location>
        <topology evidence="1">Single-pass type I membrane protein</topology>
    </subcellularLocation>
</comment>
<keyword evidence="10" id="KW-0472">Membrane</keyword>
<keyword evidence="7" id="KW-0547">Nucleotide-binding</keyword>
<evidence type="ECO:0000256" key="10">
    <source>
        <dbReference type="ARBA" id="ARBA00023136"/>
    </source>
</evidence>
<evidence type="ECO:0000256" key="7">
    <source>
        <dbReference type="ARBA" id="ARBA00022741"/>
    </source>
</evidence>
<keyword evidence="9" id="KW-1133">Transmembrane helix</keyword>
<evidence type="ECO:0000313" key="15">
    <source>
        <dbReference type="Proteomes" id="UP000734854"/>
    </source>
</evidence>
<evidence type="ECO:0000259" key="13">
    <source>
        <dbReference type="PROSITE" id="PS50011"/>
    </source>
</evidence>
<evidence type="ECO:0000256" key="2">
    <source>
        <dbReference type="ARBA" id="ARBA00008536"/>
    </source>
</evidence>
<evidence type="ECO:0000256" key="11">
    <source>
        <dbReference type="ARBA" id="ARBA00023170"/>
    </source>
</evidence>
<comment type="similarity">
    <text evidence="2">In the N-terminal section; belongs to the leguminous lectin family.</text>
</comment>
<proteinExistence type="inferred from homology"/>
<keyword evidence="6" id="KW-0732">Signal</keyword>
<dbReference type="AlphaFoldDB" id="A0A8J5FIZ5"/>
<evidence type="ECO:0000256" key="1">
    <source>
        <dbReference type="ARBA" id="ARBA00004251"/>
    </source>
</evidence>
<organism evidence="14 15">
    <name type="scientific">Zingiber officinale</name>
    <name type="common">Ginger</name>
    <name type="synonym">Amomum zingiber</name>
    <dbReference type="NCBI Taxonomy" id="94328"/>
    <lineage>
        <taxon>Eukaryota</taxon>
        <taxon>Viridiplantae</taxon>
        <taxon>Streptophyta</taxon>
        <taxon>Embryophyta</taxon>
        <taxon>Tracheophyta</taxon>
        <taxon>Spermatophyta</taxon>
        <taxon>Magnoliopsida</taxon>
        <taxon>Liliopsida</taxon>
        <taxon>Zingiberales</taxon>
        <taxon>Zingiberaceae</taxon>
        <taxon>Zingiber</taxon>
    </lineage>
</organism>
<name>A0A8J5FIZ5_ZINOF</name>
<evidence type="ECO:0000256" key="9">
    <source>
        <dbReference type="ARBA" id="ARBA00022989"/>
    </source>
</evidence>
<dbReference type="GO" id="GO:0004672">
    <property type="term" value="F:protein kinase activity"/>
    <property type="evidence" value="ECO:0007669"/>
    <property type="project" value="InterPro"/>
</dbReference>
<dbReference type="InterPro" id="IPR011009">
    <property type="entry name" value="Kinase-like_dom_sf"/>
</dbReference>
<accession>A0A8J5FIZ5</accession>
<dbReference type="PROSITE" id="PS50011">
    <property type="entry name" value="PROTEIN_KINASE_DOM"/>
    <property type="match status" value="1"/>
</dbReference>
<evidence type="ECO:0000313" key="14">
    <source>
        <dbReference type="EMBL" id="KAG6490302.1"/>
    </source>
</evidence>
<dbReference type="InterPro" id="IPR000719">
    <property type="entry name" value="Prot_kinase_dom"/>
</dbReference>
<dbReference type="Gene3D" id="1.10.510.10">
    <property type="entry name" value="Transferase(Phosphotransferase) domain 1"/>
    <property type="match status" value="1"/>
</dbReference>
<evidence type="ECO:0000256" key="8">
    <source>
        <dbReference type="ARBA" id="ARBA00022840"/>
    </source>
</evidence>
<dbReference type="InterPro" id="IPR050528">
    <property type="entry name" value="L-type_Lectin-RKs"/>
</dbReference>
<sequence length="125" mass="14092">MAFARTMGYMAPECLSTGKARKQSDVFSFGVVALQIACGRRPIEVLEHPNKVKLVEWVWEILATGVKLEEVDEKLNGEFDQEQMERLMVVGLWCAHPDFNLRPSMDQAISMLNGETAQSNLIPPR</sequence>
<protein>
    <recommendedName>
        <fullName evidence="13">Protein kinase domain-containing protein</fullName>
    </recommendedName>
</protein>
<keyword evidence="8" id="KW-0067">ATP-binding</keyword>
<evidence type="ECO:0000256" key="4">
    <source>
        <dbReference type="ARBA" id="ARBA00022475"/>
    </source>
</evidence>
<comment type="similarity">
    <text evidence="3">In the C-terminal section; belongs to the protein kinase superfamily. Ser/Thr protein kinase family.</text>
</comment>
<evidence type="ECO:0000256" key="6">
    <source>
        <dbReference type="ARBA" id="ARBA00022729"/>
    </source>
</evidence>
<dbReference type="GO" id="GO:0005524">
    <property type="term" value="F:ATP binding"/>
    <property type="evidence" value="ECO:0007669"/>
    <property type="project" value="UniProtKB-KW"/>
</dbReference>
<dbReference type="PANTHER" id="PTHR27007">
    <property type="match status" value="1"/>
</dbReference>
<dbReference type="SUPFAM" id="SSF56112">
    <property type="entry name" value="Protein kinase-like (PK-like)"/>
    <property type="match status" value="1"/>
</dbReference>
<keyword evidence="12" id="KW-0325">Glycoprotein</keyword>
<dbReference type="GO" id="GO:0005886">
    <property type="term" value="C:plasma membrane"/>
    <property type="evidence" value="ECO:0007669"/>
    <property type="project" value="UniProtKB-SubCell"/>
</dbReference>
<dbReference type="GO" id="GO:0002229">
    <property type="term" value="P:defense response to oomycetes"/>
    <property type="evidence" value="ECO:0007669"/>
    <property type="project" value="UniProtKB-ARBA"/>
</dbReference>
<keyword evidence="4" id="KW-1003">Cell membrane</keyword>
<evidence type="ECO:0000256" key="5">
    <source>
        <dbReference type="ARBA" id="ARBA00022692"/>
    </source>
</evidence>
<keyword evidence="11" id="KW-0675">Receptor</keyword>
<dbReference type="FunFam" id="1.10.510.10:FF:000240">
    <property type="entry name" value="Lectin-domain containing receptor kinase A4.3"/>
    <property type="match status" value="1"/>
</dbReference>
<dbReference type="Pfam" id="PF00069">
    <property type="entry name" value="Pkinase"/>
    <property type="match status" value="1"/>
</dbReference>
<dbReference type="Proteomes" id="UP000734854">
    <property type="component" value="Unassembled WGS sequence"/>
</dbReference>
<dbReference type="EMBL" id="JACMSC010000014">
    <property type="protein sequence ID" value="KAG6490302.1"/>
    <property type="molecule type" value="Genomic_DNA"/>
</dbReference>